<comment type="caution">
    <text evidence="1">The sequence shown here is derived from an EMBL/GenBank/DDBJ whole genome shotgun (WGS) entry which is preliminary data.</text>
</comment>
<dbReference type="EMBL" id="JAPUFD010000018">
    <property type="protein sequence ID" value="MDI1492386.1"/>
    <property type="molecule type" value="Genomic_DNA"/>
</dbReference>
<name>A0AA43QW28_9LECA</name>
<organism evidence="1 2">
    <name type="scientific">Ramalina farinacea</name>
    <dbReference type="NCBI Taxonomy" id="258253"/>
    <lineage>
        <taxon>Eukaryota</taxon>
        <taxon>Fungi</taxon>
        <taxon>Dikarya</taxon>
        <taxon>Ascomycota</taxon>
        <taxon>Pezizomycotina</taxon>
        <taxon>Lecanoromycetes</taxon>
        <taxon>OSLEUM clade</taxon>
        <taxon>Lecanoromycetidae</taxon>
        <taxon>Lecanorales</taxon>
        <taxon>Lecanorineae</taxon>
        <taxon>Ramalinaceae</taxon>
        <taxon>Ramalina</taxon>
    </lineage>
</organism>
<protein>
    <submittedName>
        <fullName evidence="1">Uncharacterized protein</fullName>
    </submittedName>
</protein>
<dbReference type="AlphaFoldDB" id="A0AA43QW28"/>
<evidence type="ECO:0000313" key="2">
    <source>
        <dbReference type="Proteomes" id="UP001161017"/>
    </source>
</evidence>
<proteinExistence type="predicted"/>
<sequence>MKPMDEATQMKLLAELDDDKLTDACSILLGKWILDMRYKVSALYFGTKFTEDVLDWPQEELFEWYAELEAKSMALGEVEHDLEYWMELADEECRKLSSHDKKEVVDRRLIHKHSEKPRYCAPEDKWQSLAIADDVIGVEKVVELYDRAFRYKVSWDYNGKYGRALKGKIWQWIELDNEREKVQLVGGAYWHKLEQLKENILG</sequence>
<evidence type="ECO:0000313" key="1">
    <source>
        <dbReference type="EMBL" id="MDI1492386.1"/>
    </source>
</evidence>
<gene>
    <name evidence="1" type="ORF">OHK93_003600</name>
</gene>
<accession>A0AA43QW28</accession>
<reference evidence="1" key="1">
    <citation type="journal article" date="2023" name="Genome Biol. Evol.">
        <title>First Whole Genome Sequence and Flow Cytometry Genome Size Data for the Lichen-Forming Fungus Ramalina farinacea (Ascomycota).</title>
        <authorList>
            <person name="Llewellyn T."/>
            <person name="Mian S."/>
            <person name="Hill R."/>
            <person name="Leitch I.J."/>
            <person name="Gaya E."/>
        </authorList>
    </citation>
    <scope>NUCLEOTIDE SEQUENCE</scope>
    <source>
        <strain evidence="1">LIQ254RAFAR</strain>
    </source>
</reference>
<keyword evidence="2" id="KW-1185">Reference proteome</keyword>
<dbReference type="Proteomes" id="UP001161017">
    <property type="component" value="Unassembled WGS sequence"/>
</dbReference>